<reference evidence="9 10" key="1">
    <citation type="journal article" date="2011" name="J. Bacteriol.">
        <title>Genome sequence of the verrucomicrobium Opitutus terrae PB90-1, an abundant inhabitant of rice paddy soil ecosystems.</title>
        <authorList>
            <person name="van Passel M.W."/>
            <person name="Kant R."/>
            <person name="Palva A."/>
            <person name="Copeland A."/>
            <person name="Lucas S."/>
            <person name="Lapidus A."/>
            <person name="Glavina del Rio T."/>
            <person name="Pitluck S."/>
            <person name="Goltsman E."/>
            <person name="Clum A."/>
            <person name="Sun H."/>
            <person name="Schmutz J."/>
            <person name="Larimer F.W."/>
            <person name="Land M.L."/>
            <person name="Hauser L."/>
            <person name="Kyrpides N."/>
            <person name="Mikhailova N."/>
            <person name="Richardson P.P."/>
            <person name="Janssen P.H."/>
            <person name="de Vos W.M."/>
            <person name="Smidt H."/>
        </authorList>
    </citation>
    <scope>NUCLEOTIDE SEQUENCE [LARGE SCALE GENOMIC DNA]</scope>
    <source>
        <strain evidence="10">DSM 11246 / JCM 15787 / PB90-1</strain>
    </source>
</reference>
<dbReference type="RefSeq" id="WP_012377006.1">
    <property type="nucleotide sequence ID" value="NC_010571.1"/>
</dbReference>
<dbReference type="Gene3D" id="3.40.50.1000">
    <property type="entry name" value="HAD superfamily/HAD-like"/>
    <property type="match status" value="1"/>
</dbReference>
<dbReference type="NCBIfam" id="TIGR01670">
    <property type="entry name" value="KdsC-phosphatas"/>
    <property type="match status" value="1"/>
</dbReference>
<dbReference type="FunFam" id="3.40.50.1000:FF:000029">
    <property type="entry name" value="3-deoxy-D-manno-octulosonate 8-phosphate phosphatase KdsC"/>
    <property type="match status" value="1"/>
</dbReference>
<evidence type="ECO:0000256" key="3">
    <source>
        <dbReference type="ARBA" id="ARBA00011881"/>
    </source>
</evidence>
<feature type="binding site" evidence="7">
    <location>
        <position position="73"/>
    </location>
    <ligand>
        <name>substrate</name>
    </ligand>
</feature>
<dbReference type="InterPro" id="IPR010023">
    <property type="entry name" value="KdsC_fam"/>
</dbReference>
<dbReference type="GO" id="GO:0016788">
    <property type="term" value="F:hydrolase activity, acting on ester bonds"/>
    <property type="evidence" value="ECO:0007669"/>
    <property type="project" value="InterPro"/>
</dbReference>
<dbReference type="InterPro" id="IPR036412">
    <property type="entry name" value="HAD-like_sf"/>
</dbReference>
<proteinExistence type="inferred from homology"/>
<evidence type="ECO:0000256" key="1">
    <source>
        <dbReference type="ARBA" id="ARBA00001946"/>
    </source>
</evidence>
<evidence type="ECO:0000313" key="10">
    <source>
        <dbReference type="Proteomes" id="UP000007013"/>
    </source>
</evidence>
<dbReference type="EMBL" id="CP001032">
    <property type="protein sequence ID" value="ACB77478.1"/>
    <property type="molecule type" value="Genomic_DNA"/>
</dbReference>
<dbReference type="SUPFAM" id="SSF56784">
    <property type="entry name" value="HAD-like"/>
    <property type="match status" value="1"/>
</dbReference>
<dbReference type="PANTHER" id="PTHR21485">
    <property type="entry name" value="HAD SUPERFAMILY MEMBERS CMAS AND KDSC"/>
    <property type="match status" value="1"/>
</dbReference>
<evidence type="ECO:0000256" key="2">
    <source>
        <dbReference type="ARBA" id="ARBA00005893"/>
    </source>
</evidence>
<evidence type="ECO:0000256" key="7">
    <source>
        <dbReference type="PIRSR" id="PIRSR006118-1"/>
    </source>
</evidence>
<dbReference type="PANTHER" id="PTHR21485:SF3">
    <property type="entry name" value="N-ACYLNEURAMINATE CYTIDYLYLTRANSFERASE"/>
    <property type="match status" value="1"/>
</dbReference>
<keyword evidence="5" id="KW-0378">Hydrolase</keyword>
<sequence length="173" mass="18296">MAQSKIKIRKSKIPRAAWRAVRLFAMDVDGVLTDGTVQISSDGSEAKSFSILDGMGLRRLDQAGVLTAWISGRASAATSVRAAELKIPHVVQGRTDKLRALQELAAKLGLQPGQCVYMGDDHIDAPAMSWAGIGVSVPAAMPAALTAADYVTTRPAGLGAVREVCELILTARR</sequence>
<dbReference type="eggNOG" id="COG1778">
    <property type="taxonomic scope" value="Bacteria"/>
</dbReference>
<accession>B1ZNY9</accession>
<dbReference type="SFLD" id="SFLDS00003">
    <property type="entry name" value="Haloacid_Dehalogenase"/>
    <property type="match status" value="1"/>
</dbReference>
<dbReference type="PIRSF" id="PIRSF006118">
    <property type="entry name" value="KDO8-P_Ptase"/>
    <property type="match status" value="1"/>
</dbReference>
<dbReference type="Proteomes" id="UP000007013">
    <property type="component" value="Chromosome"/>
</dbReference>
<name>B1ZNY9_OPITP</name>
<dbReference type="Pfam" id="PF08282">
    <property type="entry name" value="Hydrolase_3"/>
    <property type="match status" value="1"/>
</dbReference>
<dbReference type="SFLD" id="SFLDG01136">
    <property type="entry name" value="C1.6:_Phosphoserine_Phosphatas"/>
    <property type="match status" value="1"/>
</dbReference>
<feature type="binding site" evidence="7">
    <location>
        <position position="81"/>
    </location>
    <ligand>
        <name>substrate</name>
    </ligand>
</feature>
<keyword evidence="4 8" id="KW-0479">Metal-binding</keyword>
<dbReference type="GO" id="GO:0008781">
    <property type="term" value="F:N-acylneuraminate cytidylyltransferase activity"/>
    <property type="evidence" value="ECO:0007669"/>
    <property type="project" value="TreeGrafter"/>
</dbReference>
<comment type="cofactor">
    <cofactor evidence="1 8">
        <name>Mg(2+)</name>
        <dbReference type="ChEBI" id="CHEBI:18420"/>
    </cofactor>
</comment>
<keyword evidence="10" id="KW-1185">Reference proteome</keyword>
<feature type="binding site" evidence="7">
    <location>
        <position position="97"/>
    </location>
    <ligand>
        <name>substrate</name>
    </ligand>
</feature>
<dbReference type="InterPro" id="IPR050793">
    <property type="entry name" value="CMP-NeuNAc_synthase"/>
</dbReference>
<feature type="binding site" evidence="8">
    <location>
        <position position="27"/>
    </location>
    <ligand>
        <name>Mg(2+)</name>
        <dbReference type="ChEBI" id="CHEBI:18420"/>
    </ligand>
</feature>
<comment type="similarity">
    <text evidence="2">Belongs to the KdsC family.</text>
</comment>
<evidence type="ECO:0000256" key="4">
    <source>
        <dbReference type="ARBA" id="ARBA00022723"/>
    </source>
</evidence>
<dbReference type="OrthoDB" id="9805604at2"/>
<dbReference type="InterPro" id="IPR023214">
    <property type="entry name" value="HAD_sf"/>
</dbReference>
<evidence type="ECO:0000256" key="6">
    <source>
        <dbReference type="ARBA" id="ARBA00022842"/>
    </source>
</evidence>
<dbReference type="STRING" id="452637.Oter_4205"/>
<feature type="binding site" evidence="7">
    <location>
        <position position="58"/>
    </location>
    <ligand>
        <name>substrate</name>
    </ligand>
</feature>
<dbReference type="AlphaFoldDB" id="B1ZNY9"/>
<dbReference type="SFLD" id="SFLDG01138">
    <property type="entry name" value="C1.6.2:_Deoxy-d-mannose-octulo"/>
    <property type="match status" value="1"/>
</dbReference>
<evidence type="ECO:0000256" key="5">
    <source>
        <dbReference type="ARBA" id="ARBA00022801"/>
    </source>
</evidence>
<gene>
    <name evidence="9" type="ordered locus">Oter_4205</name>
</gene>
<evidence type="ECO:0000256" key="8">
    <source>
        <dbReference type="PIRSR" id="PIRSR006118-2"/>
    </source>
</evidence>
<feature type="binding site" evidence="7">
    <location>
        <position position="29"/>
    </location>
    <ligand>
        <name>substrate</name>
    </ligand>
</feature>
<dbReference type="HOGENOM" id="CLU_106694_0_1_0"/>
<dbReference type="GO" id="GO:0046872">
    <property type="term" value="F:metal ion binding"/>
    <property type="evidence" value="ECO:0007669"/>
    <property type="project" value="UniProtKB-KW"/>
</dbReference>
<protein>
    <submittedName>
        <fullName evidence="9">3-deoxy-D-manno-octulosonate 8-phosphate phosphatase, YrbI family</fullName>
    </submittedName>
</protein>
<evidence type="ECO:0000313" key="9">
    <source>
        <dbReference type="EMBL" id="ACB77478.1"/>
    </source>
</evidence>
<dbReference type="KEGG" id="ote:Oter_4205"/>
<keyword evidence="6 8" id="KW-0460">Magnesium</keyword>
<feature type="binding site" evidence="8">
    <location>
        <position position="120"/>
    </location>
    <ligand>
        <name>Mg(2+)</name>
        <dbReference type="ChEBI" id="CHEBI:18420"/>
    </ligand>
</feature>
<comment type="subunit">
    <text evidence="3">Homotetramer.</text>
</comment>
<organism evidence="9 10">
    <name type="scientific">Opitutus terrae (strain DSM 11246 / JCM 15787 / PB90-1)</name>
    <dbReference type="NCBI Taxonomy" id="452637"/>
    <lineage>
        <taxon>Bacteria</taxon>
        <taxon>Pseudomonadati</taxon>
        <taxon>Verrucomicrobiota</taxon>
        <taxon>Opitutia</taxon>
        <taxon>Opitutales</taxon>
        <taxon>Opitutaceae</taxon>
        <taxon>Opitutus</taxon>
    </lineage>
</organism>